<accession>S8D452</accession>
<dbReference type="OrthoDB" id="2445133at2759"/>
<protein>
    <recommendedName>
        <fullName evidence="3">UBX domain-containing protein</fullName>
    </recommendedName>
</protein>
<dbReference type="InterPro" id="IPR029071">
    <property type="entry name" value="Ubiquitin-like_domsf"/>
</dbReference>
<dbReference type="Proteomes" id="UP000015453">
    <property type="component" value="Unassembled WGS sequence"/>
</dbReference>
<reference evidence="4 5" key="1">
    <citation type="journal article" date="2013" name="BMC Genomics">
        <title>The miniature genome of a carnivorous plant Genlisea aurea contains a low number of genes and short non-coding sequences.</title>
        <authorList>
            <person name="Leushkin E.V."/>
            <person name="Sutormin R.A."/>
            <person name="Nabieva E.R."/>
            <person name="Penin A.A."/>
            <person name="Kondrashov A.S."/>
            <person name="Logacheva M.D."/>
        </authorList>
    </citation>
    <scope>NUCLEOTIDE SEQUENCE [LARGE SCALE GENOMIC DNA]</scope>
</reference>
<name>S8D452_9LAMI</name>
<gene>
    <name evidence="4" type="ORF">M569_00569</name>
</gene>
<sequence>NREETVEAERSDDTSSTAAKSTIVFLNIRLPDGSSLQVQFSVDDTLRMVKDYIIENSGSPDSFSIAIPYPRKVFDNQDLDASLLELGFFDRQALVVVPQKKSSHSGGGSSSQVERYSTSDTDDSWIANEGYWASLRKILSYVNPFSYLPRNSSSQNDPQSISQYRPNPSSRYTGGDESTFRPFDTSDTSADSSRNRSRRPPSSGFGANIHTLKHDEDDDRFNDRNAFWNGNSTQFGGNDD</sequence>
<evidence type="ECO:0000313" key="4">
    <source>
        <dbReference type="EMBL" id="EPS74190.1"/>
    </source>
</evidence>
<dbReference type="CDD" id="cd01767">
    <property type="entry name" value="UBX"/>
    <property type="match status" value="1"/>
</dbReference>
<keyword evidence="5" id="KW-1185">Reference proteome</keyword>
<organism evidence="4 5">
    <name type="scientific">Genlisea aurea</name>
    <dbReference type="NCBI Taxonomy" id="192259"/>
    <lineage>
        <taxon>Eukaryota</taxon>
        <taxon>Viridiplantae</taxon>
        <taxon>Streptophyta</taxon>
        <taxon>Embryophyta</taxon>
        <taxon>Tracheophyta</taxon>
        <taxon>Spermatophyta</taxon>
        <taxon>Magnoliopsida</taxon>
        <taxon>eudicotyledons</taxon>
        <taxon>Gunneridae</taxon>
        <taxon>Pentapetalae</taxon>
        <taxon>asterids</taxon>
        <taxon>lamiids</taxon>
        <taxon>Lamiales</taxon>
        <taxon>Lentibulariaceae</taxon>
        <taxon>Genlisea</taxon>
    </lineage>
</organism>
<feature type="non-terminal residue" evidence="4">
    <location>
        <position position="240"/>
    </location>
</feature>
<feature type="region of interest" description="Disordered" evidence="2">
    <location>
        <begin position="99"/>
        <end position="120"/>
    </location>
</feature>
<feature type="non-terminal residue" evidence="4">
    <location>
        <position position="1"/>
    </location>
</feature>
<dbReference type="SUPFAM" id="SSF54236">
    <property type="entry name" value="Ubiquitin-like"/>
    <property type="match status" value="1"/>
</dbReference>
<evidence type="ECO:0000259" key="3">
    <source>
        <dbReference type="PROSITE" id="PS50033"/>
    </source>
</evidence>
<evidence type="ECO:0000256" key="1">
    <source>
        <dbReference type="ARBA" id="ARBA00022786"/>
    </source>
</evidence>
<comment type="caution">
    <text evidence="4">The sequence shown here is derived from an EMBL/GenBank/DDBJ whole genome shotgun (WGS) entry which is preliminary data.</text>
</comment>
<dbReference type="EMBL" id="AUSU01000149">
    <property type="protein sequence ID" value="EPS74190.1"/>
    <property type="molecule type" value="Genomic_DNA"/>
</dbReference>
<keyword evidence="1" id="KW-0833">Ubl conjugation pathway</keyword>
<dbReference type="SMART" id="SM00166">
    <property type="entry name" value="UBX"/>
    <property type="match status" value="1"/>
</dbReference>
<feature type="compositionally biased region" description="Polar residues" evidence="2">
    <location>
        <begin position="228"/>
        <end position="240"/>
    </location>
</feature>
<dbReference type="InterPro" id="IPR001012">
    <property type="entry name" value="UBX_dom"/>
</dbReference>
<dbReference type="Pfam" id="PF00789">
    <property type="entry name" value="UBX"/>
    <property type="match status" value="1"/>
</dbReference>
<feature type="region of interest" description="Disordered" evidence="2">
    <location>
        <begin position="150"/>
        <end position="240"/>
    </location>
</feature>
<feature type="domain" description="UBX" evidence="3">
    <location>
        <begin position="19"/>
        <end position="96"/>
    </location>
</feature>
<dbReference type="PANTHER" id="PTHR47770">
    <property type="entry name" value="PLANT UBX DOMAIN-CONTAINING PROTEIN 11"/>
    <property type="match status" value="1"/>
</dbReference>
<dbReference type="AlphaFoldDB" id="S8D452"/>
<evidence type="ECO:0000313" key="5">
    <source>
        <dbReference type="Proteomes" id="UP000015453"/>
    </source>
</evidence>
<feature type="compositionally biased region" description="Polar residues" evidence="2">
    <location>
        <begin position="150"/>
        <end position="172"/>
    </location>
</feature>
<dbReference type="Gene3D" id="3.10.20.90">
    <property type="entry name" value="Phosphatidylinositol 3-kinase Catalytic Subunit, Chain A, domain 1"/>
    <property type="match status" value="1"/>
</dbReference>
<evidence type="ECO:0000256" key="2">
    <source>
        <dbReference type="SAM" id="MobiDB-lite"/>
    </source>
</evidence>
<dbReference type="PROSITE" id="PS50033">
    <property type="entry name" value="UBX"/>
    <property type="match status" value="1"/>
</dbReference>
<dbReference type="PANTHER" id="PTHR47770:SF1">
    <property type="entry name" value="PLANT UBX DOMAIN-CONTAINING PROTEIN 11"/>
    <property type="match status" value="1"/>
</dbReference>
<proteinExistence type="predicted"/>